<evidence type="ECO:0000256" key="3">
    <source>
        <dbReference type="ARBA" id="ARBA00023163"/>
    </source>
</evidence>
<feature type="DNA-binding region" description="H-T-H motif" evidence="4">
    <location>
        <begin position="37"/>
        <end position="56"/>
    </location>
</feature>
<dbReference type="SUPFAM" id="SSF48498">
    <property type="entry name" value="Tetracyclin repressor-like, C-terminal domain"/>
    <property type="match status" value="1"/>
</dbReference>
<feature type="domain" description="HTH tetR-type" evidence="5">
    <location>
        <begin position="14"/>
        <end position="74"/>
    </location>
</feature>
<keyword evidence="7" id="KW-1185">Reference proteome</keyword>
<reference evidence="6 7" key="1">
    <citation type="submission" date="2016-10" db="EMBL/GenBank/DDBJ databases">
        <authorList>
            <person name="de Groot N.N."/>
        </authorList>
    </citation>
    <scope>NUCLEOTIDE SEQUENCE [LARGE SCALE GENOMIC DNA]</scope>
    <source>
        <strain evidence="6 7">DSM 44149</strain>
    </source>
</reference>
<dbReference type="GO" id="GO:0003677">
    <property type="term" value="F:DNA binding"/>
    <property type="evidence" value="ECO:0007669"/>
    <property type="project" value="UniProtKB-UniRule"/>
</dbReference>
<dbReference type="Gene3D" id="1.10.10.60">
    <property type="entry name" value="Homeodomain-like"/>
    <property type="match status" value="1"/>
</dbReference>
<organism evidence="6 7">
    <name type="scientific">Allokutzneria albata</name>
    <name type="common">Kibdelosporangium albatum</name>
    <dbReference type="NCBI Taxonomy" id="211114"/>
    <lineage>
        <taxon>Bacteria</taxon>
        <taxon>Bacillati</taxon>
        <taxon>Actinomycetota</taxon>
        <taxon>Actinomycetes</taxon>
        <taxon>Pseudonocardiales</taxon>
        <taxon>Pseudonocardiaceae</taxon>
        <taxon>Allokutzneria</taxon>
    </lineage>
</organism>
<keyword evidence="3" id="KW-0804">Transcription</keyword>
<proteinExistence type="predicted"/>
<dbReference type="PANTHER" id="PTHR47506:SF6">
    <property type="entry name" value="HTH-TYPE TRANSCRIPTIONAL REPRESSOR NEMR"/>
    <property type="match status" value="1"/>
</dbReference>
<evidence type="ECO:0000313" key="7">
    <source>
        <dbReference type="Proteomes" id="UP000183376"/>
    </source>
</evidence>
<protein>
    <submittedName>
        <fullName evidence="6">DNA-binding transcriptional regulator, AcrR family</fullName>
    </submittedName>
</protein>
<dbReference type="EMBL" id="LT629701">
    <property type="protein sequence ID" value="SDM57472.1"/>
    <property type="molecule type" value="Genomic_DNA"/>
</dbReference>
<evidence type="ECO:0000256" key="2">
    <source>
        <dbReference type="ARBA" id="ARBA00023125"/>
    </source>
</evidence>
<dbReference type="Gene3D" id="1.10.357.10">
    <property type="entry name" value="Tetracycline Repressor, domain 2"/>
    <property type="match status" value="1"/>
</dbReference>
<dbReference type="InterPro" id="IPR011075">
    <property type="entry name" value="TetR_C"/>
</dbReference>
<evidence type="ECO:0000256" key="4">
    <source>
        <dbReference type="PROSITE-ProRule" id="PRU00335"/>
    </source>
</evidence>
<dbReference type="InterPro" id="IPR036271">
    <property type="entry name" value="Tet_transcr_reg_TetR-rel_C_sf"/>
</dbReference>
<dbReference type="PROSITE" id="PS50977">
    <property type="entry name" value="HTH_TETR_2"/>
    <property type="match status" value="1"/>
</dbReference>
<dbReference type="InterPro" id="IPR001647">
    <property type="entry name" value="HTH_TetR"/>
</dbReference>
<accession>A0A1G9UC93</accession>
<dbReference type="Pfam" id="PF00440">
    <property type="entry name" value="TetR_N"/>
    <property type="match status" value="1"/>
</dbReference>
<dbReference type="STRING" id="211114.SAMN04489726_2324"/>
<evidence type="ECO:0000256" key="1">
    <source>
        <dbReference type="ARBA" id="ARBA00023015"/>
    </source>
</evidence>
<dbReference type="eggNOG" id="COG1309">
    <property type="taxonomic scope" value="Bacteria"/>
</dbReference>
<sequence length="202" mass="21676">MSAVSPRRSATDARHTRSVILDRGVEVASVEGLEGLTIGRLAADLGMSKSGLLGHFGSKEVLQLAVIDTAAAIFGQEVPGRATDAEPGLSRLRALCAAWVSYMERGVFPGGCFFTAAVAEFDDREGPVRDAVAGMVAVWRRDLVIQIRLAVSAGELPGDTDPDQLMFELYGVMLSLNHSLRLDRDPRAGDRARRALDRLLTG</sequence>
<keyword evidence="1" id="KW-0805">Transcription regulation</keyword>
<keyword evidence="2 4" id="KW-0238">DNA-binding</keyword>
<name>A0A1G9UC93_ALLAB</name>
<dbReference type="InterPro" id="IPR009057">
    <property type="entry name" value="Homeodomain-like_sf"/>
</dbReference>
<dbReference type="Proteomes" id="UP000183376">
    <property type="component" value="Chromosome I"/>
</dbReference>
<evidence type="ECO:0000259" key="5">
    <source>
        <dbReference type="PROSITE" id="PS50977"/>
    </source>
</evidence>
<dbReference type="Pfam" id="PF16925">
    <property type="entry name" value="TetR_C_13"/>
    <property type="match status" value="1"/>
</dbReference>
<dbReference type="AlphaFoldDB" id="A0A1G9UC93"/>
<gene>
    <name evidence="6" type="ORF">SAMN04489726_2324</name>
</gene>
<dbReference type="SUPFAM" id="SSF46689">
    <property type="entry name" value="Homeodomain-like"/>
    <property type="match status" value="1"/>
</dbReference>
<evidence type="ECO:0000313" key="6">
    <source>
        <dbReference type="EMBL" id="SDM57472.1"/>
    </source>
</evidence>
<dbReference type="PANTHER" id="PTHR47506">
    <property type="entry name" value="TRANSCRIPTIONAL REGULATORY PROTEIN"/>
    <property type="match status" value="1"/>
</dbReference>